<proteinExistence type="predicted"/>
<keyword evidence="1" id="KW-0378">Hydrolase</keyword>
<reference evidence="1 2" key="1">
    <citation type="submission" date="2020-07" db="EMBL/GenBank/DDBJ databases">
        <authorList>
            <person name="Feng H."/>
        </authorList>
    </citation>
    <scope>NUCLEOTIDE SEQUENCE [LARGE SCALE GENOMIC DNA]</scope>
    <source>
        <strain evidence="2">s-10</strain>
    </source>
</reference>
<dbReference type="InterPro" id="IPR044668">
    <property type="entry name" value="PuuD-like"/>
</dbReference>
<name>A0A7W2A7M3_9BACL</name>
<dbReference type="PROSITE" id="PS51273">
    <property type="entry name" value="GATASE_TYPE_1"/>
    <property type="match status" value="1"/>
</dbReference>
<dbReference type="Proteomes" id="UP000535491">
    <property type="component" value="Unassembled WGS sequence"/>
</dbReference>
<protein>
    <submittedName>
        <fullName evidence="1">Gamma-glutamyl-gamma-aminobutyrate hydrolase family protein</fullName>
    </submittedName>
</protein>
<dbReference type="FunFam" id="3.40.50.880:FF:000030">
    <property type="entry name" value="Gamma-glutamyl-gamma-aminobutyrate hydrolase PuuD"/>
    <property type="match status" value="1"/>
</dbReference>
<dbReference type="PANTHER" id="PTHR43235:SF1">
    <property type="entry name" value="GLUTAMINE AMIDOTRANSFERASE PB2B2.05-RELATED"/>
    <property type="match status" value="1"/>
</dbReference>
<dbReference type="InterPro" id="IPR011697">
    <property type="entry name" value="Peptidase_C26"/>
</dbReference>
<dbReference type="GO" id="GO:0033969">
    <property type="term" value="F:gamma-glutamyl-gamma-aminobutyrate hydrolase activity"/>
    <property type="evidence" value="ECO:0007669"/>
    <property type="project" value="TreeGrafter"/>
</dbReference>
<gene>
    <name evidence="1" type="ORF">H1191_03000</name>
</gene>
<evidence type="ECO:0000313" key="1">
    <source>
        <dbReference type="EMBL" id="MBA4493279.1"/>
    </source>
</evidence>
<dbReference type="GO" id="GO:0005829">
    <property type="term" value="C:cytosol"/>
    <property type="evidence" value="ECO:0007669"/>
    <property type="project" value="TreeGrafter"/>
</dbReference>
<dbReference type="Pfam" id="PF07722">
    <property type="entry name" value="Peptidase_C26"/>
    <property type="match status" value="1"/>
</dbReference>
<dbReference type="PANTHER" id="PTHR43235">
    <property type="entry name" value="GLUTAMINE AMIDOTRANSFERASE PB2B2.05-RELATED"/>
    <property type="match status" value="1"/>
</dbReference>
<keyword evidence="2" id="KW-1185">Reference proteome</keyword>
<dbReference type="GO" id="GO:0006598">
    <property type="term" value="P:polyamine catabolic process"/>
    <property type="evidence" value="ECO:0007669"/>
    <property type="project" value="TreeGrafter"/>
</dbReference>
<dbReference type="SUPFAM" id="SSF52317">
    <property type="entry name" value="Class I glutamine amidotransferase-like"/>
    <property type="match status" value="1"/>
</dbReference>
<dbReference type="EMBL" id="JACEIQ010000001">
    <property type="protein sequence ID" value="MBA4493279.1"/>
    <property type="molecule type" value="Genomic_DNA"/>
</dbReference>
<accession>A0A7W2A7M3</accession>
<dbReference type="InterPro" id="IPR029062">
    <property type="entry name" value="Class_I_gatase-like"/>
</dbReference>
<sequence>MSVEQEKKLFLMRDYSDAIIQAGGIPLLLPYTEDTRVIEGMAAKCDGLMLTGGGDIDPTLFGEEPIPGLGEIVPERDQMEIELVRYFIARKKPILGICRGCQILNIALEGDMFQDLTSQKSPLLQHAQRAPRSHASHTIQIKEGSLLSQIVNHTAAKVNSYHHQAVREPAPSLVASAWSSDGVIEAIEGKSHPFVLGVQWHPECMTSTQTEAAKIFQAFVDACSGQQS</sequence>
<dbReference type="CDD" id="cd01745">
    <property type="entry name" value="GATase1_2"/>
    <property type="match status" value="1"/>
</dbReference>
<dbReference type="AlphaFoldDB" id="A0A7W2A7M3"/>
<organism evidence="1 2">
    <name type="scientific">Paenactinomyces guangxiensis</name>
    <dbReference type="NCBI Taxonomy" id="1490290"/>
    <lineage>
        <taxon>Bacteria</taxon>
        <taxon>Bacillati</taxon>
        <taxon>Bacillota</taxon>
        <taxon>Bacilli</taxon>
        <taxon>Bacillales</taxon>
        <taxon>Thermoactinomycetaceae</taxon>
        <taxon>Paenactinomyces</taxon>
    </lineage>
</organism>
<dbReference type="Gene3D" id="3.40.50.880">
    <property type="match status" value="1"/>
</dbReference>
<comment type="caution">
    <text evidence="1">The sequence shown here is derived from an EMBL/GenBank/DDBJ whole genome shotgun (WGS) entry which is preliminary data.</text>
</comment>
<evidence type="ECO:0000313" key="2">
    <source>
        <dbReference type="Proteomes" id="UP000535491"/>
    </source>
</evidence>